<keyword evidence="3" id="KW-1185">Reference proteome</keyword>
<name>A0A8H6S798_9AGAR</name>
<dbReference type="GeneID" id="59350450"/>
<reference evidence="2" key="1">
    <citation type="submission" date="2020-05" db="EMBL/GenBank/DDBJ databases">
        <title>Mycena genomes resolve the evolution of fungal bioluminescence.</title>
        <authorList>
            <person name="Tsai I.J."/>
        </authorList>
    </citation>
    <scope>NUCLEOTIDE SEQUENCE</scope>
    <source>
        <strain evidence="2">171206Taipei</strain>
    </source>
</reference>
<proteinExistence type="predicted"/>
<sequence>MKMQPYLNSITRTSSTTTDVSGAGDIEGAVGDMSRLTSLLAESQTQELHFPTRLLPPSSLLPCCDQHAKTMLALRPRITAVYASAPTVQDPRAWFCPARRSNESNAGDWRGASATLKGTGKKGDIYRKFQEAATEQLAAQHLTLFTLSDNATTSRLSFEKRLDTADPYLVPSSSSFLFISAPPQSSCGTLLSWKLTSALETEYQDHLLLSWETLLGWNEPLWHDGDLLAGETGLRPGNELGVRLF</sequence>
<dbReference type="AlphaFoldDB" id="A0A8H6S798"/>
<evidence type="ECO:0000313" key="3">
    <source>
        <dbReference type="Proteomes" id="UP000636479"/>
    </source>
</evidence>
<evidence type="ECO:0000313" key="2">
    <source>
        <dbReference type="EMBL" id="KAF7293603.1"/>
    </source>
</evidence>
<feature type="compositionally biased region" description="Polar residues" evidence="1">
    <location>
        <begin position="1"/>
        <end position="20"/>
    </location>
</feature>
<organism evidence="2 3">
    <name type="scientific">Mycena indigotica</name>
    <dbReference type="NCBI Taxonomy" id="2126181"/>
    <lineage>
        <taxon>Eukaryota</taxon>
        <taxon>Fungi</taxon>
        <taxon>Dikarya</taxon>
        <taxon>Basidiomycota</taxon>
        <taxon>Agaricomycotina</taxon>
        <taxon>Agaricomycetes</taxon>
        <taxon>Agaricomycetidae</taxon>
        <taxon>Agaricales</taxon>
        <taxon>Marasmiineae</taxon>
        <taxon>Mycenaceae</taxon>
        <taxon>Mycena</taxon>
    </lineage>
</organism>
<evidence type="ECO:0000256" key="1">
    <source>
        <dbReference type="SAM" id="MobiDB-lite"/>
    </source>
</evidence>
<accession>A0A8H6S798</accession>
<comment type="caution">
    <text evidence="2">The sequence shown here is derived from an EMBL/GenBank/DDBJ whole genome shotgun (WGS) entry which is preliminary data.</text>
</comment>
<gene>
    <name evidence="2" type="ORF">MIND_01139500</name>
</gene>
<dbReference type="RefSeq" id="XP_037215766.1">
    <property type="nucleotide sequence ID" value="XM_037367934.1"/>
</dbReference>
<protein>
    <submittedName>
        <fullName evidence="2">Uncharacterized protein</fullName>
    </submittedName>
</protein>
<dbReference type="EMBL" id="JACAZF010000010">
    <property type="protein sequence ID" value="KAF7293603.1"/>
    <property type="molecule type" value="Genomic_DNA"/>
</dbReference>
<feature type="region of interest" description="Disordered" evidence="1">
    <location>
        <begin position="1"/>
        <end position="26"/>
    </location>
</feature>
<dbReference type="OrthoDB" id="1726119at2759"/>
<dbReference type="Proteomes" id="UP000636479">
    <property type="component" value="Unassembled WGS sequence"/>
</dbReference>